<dbReference type="PANTHER" id="PTHR10039:SF14">
    <property type="entry name" value="NACHT DOMAIN-CONTAINING PROTEIN"/>
    <property type="match status" value="1"/>
</dbReference>
<dbReference type="Pfam" id="PF24883">
    <property type="entry name" value="NPHP3_N"/>
    <property type="match status" value="1"/>
</dbReference>
<evidence type="ECO:0000256" key="2">
    <source>
        <dbReference type="SAM" id="MobiDB-lite"/>
    </source>
</evidence>
<dbReference type="Gene3D" id="3.40.50.300">
    <property type="entry name" value="P-loop containing nucleotide triphosphate hydrolases"/>
    <property type="match status" value="1"/>
</dbReference>
<dbReference type="PANTHER" id="PTHR10039">
    <property type="entry name" value="AMELOGENIN"/>
    <property type="match status" value="1"/>
</dbReference>
<feature type="compositionally biased region" description="Polar residues" evidence="2">
    <location>
        <begin position="1"/>
        <end position="18"/>
    </location>
</feature>
<dbReference type="InterPro" id="IPR056884">
    <property type="entry name" value="NPHP3-like_N"/>
</dbReference>
<comment type="caution">
    <text evidence="4">The sequence shown here is derived from an EMBL/GenBank/DDBJ whole genome shotgun (WGS) entry which is preliminary data.</text>
</comment>
<dbReference type="EMBL" id="JBBXMP010000117">
    <property type="protein sequence ID" value="KAL0062009.1"/>
    <property type="molecule type" value="Genomic_DNA"/>
</dbReference>
<feature type="region of interest" description="Disordered" evidence="2">
    <location>
        <begin position="1"/>
        <end position="27"/>
    </location>
</feature>
<dbReference type="SUPFAM" id="SSF52540">
    <property type="entry name" value="P-loop containing nucleoside triphosphate hydrolases"/>
    <property type="match status" value="1"/>
</dbReference>
<evidence type="ECO:0000256" key="1">
    <source>
        <dbReference type="ARBA" id="ARBA00022737"/>
    </source>
</evidence>
<proteinExistence type="predicted"/>
<name>A0ABR2ZM02_9AGAR</name>
<gene>
    <name evidence="4" type="ORF">AAF712_011166</name>
</gene>
<keyword evidence="5" id="KW-1185">Reference proteome</keyword>
<evidence type="ECO:0000259" key="3">
    <source>
        <dbReference type="Pfam" id="PF24883"/>
    </source>
</evidence>
<evidence type="ECO:0000313" key="4">
    <source>
        <dbReference type="EMBL" id="KAL0062009.1"/>
    </source>
</evidence>
<dbReference type="InterPro" id="IPR027417">
    <property type="entry name" value="P-loop_NTPase"/>
</dbReference>
<accession>A0ABR2ZM02</accession>
<sequence length="643" mass="72568">MYNGVQGTRTTHNTHTGSGNQYNNNAQGAQNIHYGDQVVNFVNHFNTTLPNPHKTLWDAVSGIGATHTAEQQFERGECLEGTREEVLRVILEWITSKKRSLPICWLSGTAGVGKSAIAMTVAKSCEGKGLVTSFFFFRSDPRRNNPSALMLTISHGLVVNMPSGARTHINRRISDDATILEARMEDQFRELVLKPSLRRGWWRRALARFLSGFKNPDLVIIDGLDECGDEPIQQRILSTILSSYQDSPRSPLRFLICSRPEAWIQEAFEAEGLSRITERVVLDATFMPDNDIERYYLHHFRLICADPRHARVQFPTPWPSLDDLKRLVQMSSGQFVYAATAVRFIKFEHPITQLSTILDYIPENSSSRSSFEKLDNLYHVILSLSHNHKRLLSVLAAVLILPTHAPASPEFIELLLGLPAGEVDITLRPLHSVLNIRGGDEVITVHHTSFTDFLNDSSRSEEMHIDLAAYHHALALQWFKVVTQMLEMTPDMILDPDGTSSSPTICQLLGGWVSFFLADKQSTSTGLHVELLRSFLSVFPERQQLLSILAAVALCPPNAPNLKQLLALNEHIFESEQAHVFSTMKFLETCRLVRSSNKIELEPFFLAFLCDSSSEYHIDLPKHHHILARRWIQVLVPSNKPAF</sequence>
<protein>
    <recommendedName>
        <fullName evidence="3">Nephrocystin 3-like N-terminal domain-containing protein</fullName>
    </recommendedName>
</protein>
<dbReference type="Proteomes" id="UP001437256">
    <property type="component" value="Unassembled WGS sequence"/>
</dbReference>
<feature type="non-terminal residue" evidence="4">
    <location>
        <position position="643"/>
    </location>
</feature>
<keyword evidence="1" id="KW-0677">Repeat</keyword>
<feature type="domain" description="Nephrocystin 3-like N-terminal" evidence="3">
    <location>
        <begin position="90"/>
        <end position="259"/>
    </location>
</feature>
<reference evidence="4 5" key="1">
    <citation type="submission" date="2024-05" db="EMBL/GenBank/DDBJ databases">
        <title>A draft genome resource for the thread blight pathogen Marasmius tenuissimus strain MS-2.</title>
        <authorList>
            <person name="Yulfo-Soto G.E."/>
            <person name="Baruah I.K."/>
            <person name="Amoako-Attah I."/>
            <person name="Bukari Y."/>
            <person name="Meinhardt L.W."/>
            <person name="Bailey B.A."/>
            <person name="Cohen S.P."/>
        </authorList>
    </citation>
    <scope>NUCLEOTIDE SEQUENCE [LARGE SCALE GENOMIC DNA]</scope>
    <source>
        <strain evidence="4 5">MS-2</strain>
    </source>
</reference>
<organism evidence="4 5">
    <name type="scientific">Marasmius tenuissimus</name>
    <dbReference type="NCBI Taxonomy" id="585030"/>
    <lineage>
        <taxon>Eukaryota</taxon>
        <taxon>Fungi</taxon>
        <taxon>Dikarya</taxon>
        <taxon>Basidiomycota</taxon>
        <taxon>Agaricomycotina</taxon>
        <taxon>Agaricomycetes</taxon>
        <taxon>Agaricomycetidae</taxon>
        <taxon>Agaricales</taxon>
        <taxon>Marasmiineae</taxon>
        <taxon>Marasmiaceae</taxon>
        <taxon>Marasmius</taxon>
    </lineage>
</organism>
<evidence type="ECO:0000313" key="5">
    <source>
        <dbReference type="Proteomes" id="UP001437256"/>
    </source>
</evidence>